<keyword evidence="2" id="KW-1185">Reference proteome</keyword>
<dbReference type="EMBL" id="AUPC02000041">
    <property type="protein sequence ID" value="POG77408.1"/>
    <property type="molecule type" value="Genomic_DNA"/>
</dbReference>
<evidence type="ECO:0000313" key="2">
    <source>
        <dbReference type="Proteomes" id="UP000018888"/>
    </source>
</evidence>
<protein>
    <submittedName>
        <fullName evidence="1">Uncharacterized protein</fullName>
    </submittedName>
</protein>
<gene>
    <name evidence="1" type="ORF">GLOIN_2v1837632</name>
</gene>
<organism evidence="1 2">
    <name type="scientific">Rhizophagus irregularis (strain DAOM 181602 / DAOM 197198 / MUCL 43194)</name>
    <name type="common">Arbuscular mycorrhizal fungus</name>
    <name type="synonym">Glomus intraradices</name>
    <dbReference type="NCBI Taxonomy" id="747089"/>
    <lineage>
        <taxon>Eukaryota</taxon>
        <taxon>Fungi</taxon>
        <taxon>Fungi incertae sedis</taxon>
        <taxon>Mucoromycota</taxon>
        <taxon>Glomeromycotina</taxon>
        <taxon>Glomeromycetes</taxon>
        <taxon>Glomerales</taxon>
        <taxon>Glomeraceae</taxon>
        <taxon>Rhizophagus</taxon>
    </lineage>
</organism>
<sequence>MEEILNQKSNHFYLYLAYYMLVSLNTREQIVKVYYSFIEKMFHSVFGTRKVLAKKPKSWRINLLLELLHKGWQIIRIQIIDKFGNTKDPEFRILIDLLDNTTPAALDIYAILFHSGIQKNVDSFLNRLNSSMNELIDKDIENIEGSQDRENNEDEPLNNNEVENIHINLNERLQKMDS</sequence>
<evidence type="ECO:0000313" key="1">
    <source>
        <dbReference type="EMBL" id="POG77408.1"/>
    </source>
</evidence>
<reference evidence="1 2" key="1">
    <citation type="journal article" date="2013" name="Proc. Natl. Acad. Sci. U.S.A.">
        <title>Genome of an arbuscular mycorrhizal fungus provides insight into the oldest plant symbiosis.</title>
        <authorList>
            <person name="Tisserant E."/>
            <person name="Malbreil M."/>
            <person name="Kuo A."/>
            <person name="Kohler A."/>
            <person name="Symeonidi A."/>
            <person name="Balestrini R."/>
            <person name="Charron P."/>
            <person name="Duensing N."/>
            <person name="Frei Dit Frey N."/>
            <person name="Gianinazzi-Pearson V."/>
            <person name="Gilbert L.B."/>
            <person name="Handa Y."/>
            <person name="Herr J.R."/>
            <person name="Hijri M."/>
            <person name="Koul R."/>
            <person name="Kawaguchi M."/>
            <person name="Krajinski F."/>
            <person name="Lammers P.J."/>
            <person name="Masclaux F.G."/>
            <person name="Murat C."/>
            <person name="Morin E."/>
            <person name="Ndikumana S."/>
            <person name="Pagni M."/>
            <person name="Petitpierre D."/>
            <person name="Requena N."/>
            <person name="Rosikiewicz P."/>
            <person name="Riley R."/>
            <person name="Saito K."/>
            <person name="San Clemente H."/>
            <person name="Shapiro H."/>
            <person name="van Tuinen D."/>
            <person name="Becard G."/>
            <person name="Bonfante P."/>
            <person name="Paszkowski U."/>
            <person name="Shachar-Hill Y.Y."/>
            <person name="Tuskan G.A."/>
            <person name="Young P.W."/>
            <person name="Sanders I.R."/>
            <person name="Henrissat B."/>
            <person name="Rensing S.A."/>
            <person name="Grigoriev I.V."/>
            <person name="Corradi N."/>
            <person name="Roux C."/>
            <person name="Martin F."/>
        </authorList>
    </citation>
    <scope>NUCLEOTIDE SEQUENCE [LARGE SCALE GENOMIC DNA]</scope>
    <source>
        <strain evidence="1 2">DAOM 197198</strain>
    </source>
</reference>
<proteinExistence type="predicted"/>
<dbReference type="Proteomes" id="UP000018888">
    <property type="component" value="Unassembled WGS sequence"/>
</dbReference>
<name>A0A2P4QIG9_RHIID</name>
<accession>A0A2P4QIG9</accession>
<comment type="caution">
    <text evidence="1">The sequence shown here is derived from an EMBL/GenBank/DDBJ whole genome shotgun (WGS) entry which is preliminary data.</text>
</comment>
<reference evidence="1 2" key="2">
    <citation type="journal article" date="2018" name="New Phytol.">
        <title>High intraspecific genome diversity in the model arbuscular mycorrhizal symbiont Rhizophagus irregularis.</title>
        <authorList>
            <person name="Chen E.C.H."/>
            <person name="Morin E."/>
            <person name="Beaudet D."/>
            <person name="Noel J."/>
            <person name="Yildirir G."/>
            <person name="Ndikumana S."/>
            <person name="Charron P."/>
            <person name="St-Onge C."/>
            <person name="Giorgi J."/>
            <person name="Kruger M."/>
            <person name="Marton T."/>
            <person name="Ropars J."/>
            <person name="Grigoriev I.V."/>
            <person name="Hainaut M."/>
            <person name="Henrissat B."/>
            <person name="Roux C."/>
            <person name="Martin F."/>
            <person name="Corradi N."/>
        </authorList>
    </citation>
    <scope>NUCLEOTIDE SEQUENCE [LARGE SCALE GENOMIC DNA]</scope>
    <source>
        <strain evidence="1 2">DAOM 197198</strain>
    </source>
</reference>
<dbReference type="VEuPathDB" id="FungiDB:RhiirFUN_022726"/>
<dbReference type="AlphaFoldDB" id="A0A2P4QIG9"/>